<sequence>MDVQRAIDRVPPEIMHEILAQTVVAVSPQAAHADVPWYLGQISTSWRRAALNTGVLWAGIGVDERRYCPKAMEERLKRSGYVLLNVIFAYGHNARDRDVLEMLVREAARWEAATLELTPGDFNAVAGVRGKLGRLHYLSLTVGDFEEYTQTANQTNPFEICPQLRDLVIGGLEGLRHPLVLPFEQLEHLHAPWDATLPDLVLGRTPNLHSVSLVWTLQYPRLGAATTPLRLPLLQRLEIEHRQCPLNSNSLDLLDRVNLPQLVYLSVTRPASADPFVRLVARGGVRALRTLRIVGVTRETPETLRGVLNAAPTTSRLELCFTPYSRRGDGVLAGLTVCADVEDTTGPNVESLLLELQRGTFDETAAVNMIESRFRTGATRTCVRLKDVKVVANTLKTRSQKILKKLENEGLKVGLDVKIA</sequence>
<proteinExistence type="predicted"/>
<evidence type="ECO:0000313" key="2">
    <source>
        <dbReference type="Proteomes" id="UP001221757"/>
    </source>
</evidence>
<evidence type="ECO:0008006" key="3">
    <source>
        <dbReference type="Google" id="ProtNLM"/>
    </source>
</evidence>
<accession>A0AAD7H3A7</accession>
<dbReference type="InterPro" id="IPR032675">
    <property type="entry name" value="LRR_dom_sf"/>
</dbReference>
<protein>
    <recommendedName>
        <fullName evidence="3">F-box domain-containing protein</fullName>
    </recommendedName>
</protein>
<dbReference type="EMBL" id="JARKIE010000001">
    <property type="protein sequence ID" value="KAJ7710821.1"/>
    <property type="molecule type" value="Genomic_DNA"/>
</dbReference>
<dbReference type="Proteomes" id="UP001221757">
    <property type="component" value="Unassembled WGS sequence"/>
</dbReference>
<dbReference type="Gene3D" id="3.80.10.10">
    <property type="entry name" value="Ribonuclease Inhibitor"/>
    <property type="match status" value="1"/>
</dbReference>
<dbReference type="AlphaFoldDB" id="A0AAD7H3A7"/>
<reference evidence="1" key="1">
    <citation type="submission" date="2023-03" db="EMBL/GenBank/DDBJ databases">
        <title>Massive genome expansion in bonnet fungi (Mycena s.s.) driven by repeated elements and novel gene families across ecological guilds.</title>
        <authorList>
            <consortium name="Lawrence Berkeley National Laboratory"/>
            <person name="Harder C.B."/>
            <person name="Miyauchi S."/>
            <person name="Viragh M."/>
            <person name="Kuo A."/>
            <person name="Thoen E."/>
            <person name="Andreopoulos B."/>
            <person name="Lu D."/>
            <person name="Skrede I."/>
            <person name="Drula E."/>
            <person name="Henrissat B."/>
            <person name="Morin E."/>
            <person name="Kohler A."/>
            <person name="Barry K."/>
            <person name="LaButti K."/>
            <person name="Morin E."/>
            <person name="Salamov A."/>
            <person name="Lipzen A."/>
            <person name="Mereny Z."/>
            <person name="Hegedus B."/>
            <person name="Baldrian P."/>
            <person name="Stursova M."/>
            <person name="Weitz H."/>
            <person name="Taylor A."/>
            <person name="Grigoriev I.V."/>
            <person name="Nagy L.G."/>
            <person name="Martin F."/>
            <person name="Kauserud H."/>
        </authorList>
    </citation>
    <scope>NUCLEOTIDE SEQUENCE</scope>
    <source>
        <strain evidence="1">CBHHK067</strain>
    </source>
</reference>
<gene>
    <name evidence="1" type="ORF">B0H17DRAFT_1123917</name>
</gene>
<name>A0AAD7H3A7_MYCRO</name>
<evidence type="ECO:0000313" key="1">
    <source>
        <dbReference type="EMBL" id="KAJ7710821.1"/>
    </source>
</evidence>
<comment type="caution">
    <text evidence="1">The sequence shown here is derived from an EMBL/GenBank/DDBJ whole genome shotgun (WGS) entry which is preliminary data.</text>
</comment>
<organism evidence="1 2">
    <name type="scientific">Mycena rosella</name>
    <name type="common">Pink bonnet</name>
    <name type="synonym">Agaricus rosellus</name>
    <dbReference type="NCBI Taxonomy" id="1033263"/>
    <lineage>
        <taxon>Eukaryota</taxon>
        <taxon>Fungi</taxon>
        <taxon>Dikarya</taxon>
        <taxon>Basidiomycota</taxon>
        <taxon>Agaricomycotina</taxon>
        <taxon>Agaricomycetes</taxon>
        <taxon>Agaricomycetidae</taxon>
        <taxon>Agaricales</taxon>
        <taxon>Marasmiineae</taxon>
        <taxon>Mycenaceae</taxon>
        <taxon>Mycena</taxon>
    </lineage>
</organism>
<keyword evidence="2" id="KW-1185">Reference proteome</keyword>